<protein>
    <submittedName>
        <fullName evidence="3">DUF2382 domain-containing protein</fullName>
    </submittedName>
</protein>
<dbReference type="InterPro" id="IPR052967">
    <property type="entry name" value="Stress_Response_Assoc"/>
</dbReference>
<evidence type="ECO:0000313" key="4">
    <source>
        <dbReference type="Proteomes" id="UP000729701"/>
    </source>
</evidence>
<dbReference type="AlphaFoldDB" id="A0A951QK79"/>
<sequence>MPLVKIADYYPDYRNNHSDVDDVQNFDVYAERNEKVGTVHNILVDSVNGNFRYLVVDTGFWIFGKKVLLPVGRADIRYTDKLIYARGLTKEQVEELPNYDELEKIDYDYEEQVRGVYRGSTATSGLNQPASYDRASYNYQQDSSLYDMPSSDGQTLKLYEERLIANKQRQKTGEVSIGKHIETETARVAVPVEKERVVIERNSPTDTRPQNSSSDAFRPGEVARMEIYEETPDIRKEAIVREEVRVKKVVEQDTVQAQEKLRREELDIDSQGLPIVDK</sequence>
<dbReference type="Pfam" id="PF05239">
    <property type="entry name" value="PRC"/>
    <property type="match status" value="1"/>
</dbReference>
<dbReference type="SUPFAM" id="SSF50346">
    <property type="entry name" value="PRC-barrel domain"/>
    <property type="match status" value="1"/>
</dbReference>
<dbReference type="InterPro" id="IPR019060">
    <property type="entry name" value="DUF2382"/>
</dbReference>
<name>A0A951QK79_9CYAN</name>
<comment type="caution">
    <text evidence="3">The sequence shown here is derived from an EMBL/GenBank/DDBJ whole genome shotgun (WGS) entry which is preliminary data.</text>
</comment>
<feature type="domain" description="DUF2382" evidence="2">
    <location>
        <begin position="156"/>
        <end position="268"/>
    </location>
</feature>
<dbReference type="Gene3D" id="3.90.50.10">
    <property type="entry name" value="Photosynthetic Reaction Center, subunit H, domain 2"/>
    <property type="match status" value="1"/>
</dbReference>
<evidence type="ECO:0000259" key="1">
    <source>
        <dbReference type="Pfam" id="PF05239"/>
    </source>
</evidence>
<dbReference type="InterPro" id="IPR027275">
    <property type="entry name" value="PRC-brl_dom"/>
</dbReference>
<dbReference type="InterPro" id="IPR011033">
    <property type="entry name" value="PRC_barrel-like_sf"/>
</dbReference>
<evidence type="ECO:0000259" key="2">
    <source>
        <dbReference type="Pfam" id="PF09557"/>
    </source>
</evidence>
<dbReference type="Proteomes" id="UP000729701">
    <property type="component" value="Unassembled WGS sequence"/>
</dbReference>
<dbReference type="EMBL" id="JAHHGZ010000007">
    <property type="protein sequence ID" value="MBW4667431.1"/>
    <property type="molecule type" value="Genomic_DNA"/>
</dbReference>
<dbReference type="GO" id="GO:0030077">
    <property type="term" value="C:plasma membrane light-harvesting complex"/>
    <property type="evidence" value="ECO:0007669"/>
    <property type="project" value="InterPro"/>
</dbReference>
<reference evidence="3" key="1">
    <citation type="submission" date="2021-05" db="EMBL/GenBank/DDBJ databases">
        <authorList>
            <person name="Pietrasiak N."/>
            <person name="Ward R."/>
            <person name="Stajich J.E."/>
            <person name="Kurbessoian T."/>
        </authorList>
    </citation>
    <scope>NUCLEOTIDE SEQUENCE</scope>
    <source>
        <strain evidence="3">GSE-NOS-MK-12-04C</strain>
    </source>
</reference>
<dbReference type="NCBIfam" id="TIGR02271">
    <property type="entry name" value="YsnF/AvaK domain"/>
    <property type="match status" value="1"/>
</dbReference>
<proteinExistence type="predicted"/>
<evidence type="ECO:0000313" key="3">
    <source>
        <dbReference type="EMBL" id="MBW4667431.1"/>
    </source>
</evidence>
<reference evidence="3" key="2">
    <citation type="journal article" date="2022" name="Microbiol. Resour. Announc.">
        <title>Metagenome Sequencing to Explore Phylogenomics of Terrestrial Cyanobacteria.</title>
        <authorList>
            <person name="Ward R.D."/>
            <person name="Stajich J.E."/>
            <person name="Johansen J.R."/>
            <person name="Huntemann M."/>
            <person name="Clum A."/>
            <person name="Foster B."/>
            <person name="Foster B."/>
            <person name="Roux S."/>
            <person name="Palaniappan K."/>
            <person name="Varghese N."/>
            <person name="Mukherjee S."/>
            <person name="Reddy T.B.K."/>
            <person name="Daum C."/>
            <person name="Copeland A."/>
            <person name="Chen I.A."/>
            <person name="Ivanova N.N."/>
            <person name="Kyrpides N.C."/>
            <person name="Shapiro N."/>
            <person name="Eloe-Fadrosh E.A."/>
            <person name="Pietrasiak N."/>
        </authorList>
    </citation>
    <scope>NUCLEOTIDE SEQUENCE</scope>
    <source>
        <strain evidence="3">GSE-NOS-MK-12-04C</strain>
    </source>
</reference>
<dbReference type="PANTHER" id="PTHR38463">
    <property type="entry name" value="STRESS RESPONSE PROTEIN YSNF"/>
    <property type="match status" value="1"/>
</dbReference>
<dbReference type="PANTHER" id="PTHR38463:SF1">
    <property type="entry name" value="STRESS RESPONSE PROTEIN YSNF"/>
    <property type="match status" value="1"/>
</dbReference>
<dbReference type="InterPro" id="IPR014747">
    <property type="entry name" value="Bac_photo_RC_H_C"/>
</dbReference>
<dbReference type="Pfam" id="PF09557">
    <property type="entry name" value="DUF2382"/>
    <property type="match status" value="1"/>
</dbReference>
<feature type="domain" description="PRC-barrel" evidence="1">
    <location>
        <begin position="20"/>
        <end position="87"/>
    </location>
</feature>
<accession>A0A951QK79</accession>
<organism evidence="3 4">
    <name type="scientific">Cyanomargarita calcarea GSE-NOS-MK-12-04C</name>
    <dbReference type="NCBI Taxonomy" id="2839659"/>
    <lineage>
        <taxon>Bacteria</taxon>
        <taxon>Bacillati</taxon>
        <taxon>Cyanobacteriota</taxon>
        <taxon>Cyanophyceae</taxon>
        <taxon>Nostocales</taxon>
        <taxon>Cyanomargaritaceae</taxon>
        <taxon>Cyanomargarita</taxon>
    </lineage>
</organism>
<gene>
    <name evidence="3" type="ORF">KME60_08370</name>
</gene>
<dbReference type="GO" id="GO:0019684">
    <property type="term" value="P:photosynthesis, light reaction"/>
    <property type="evidence" value="ECO:0007669"/>
    <property type="project" value="InterPro"/>
</dbReference>